<keyword evidence="3" id="KW-1185">Reference proteome</keyword>
<dbReference type="RefSeq" id="WP_420166351.1">
    <property type="nucleotide sequence ID" value="NZ_JBDLNV010000008.1"/>
</dbReference>
<evidence type="ECO:0000313" key="2">
    <source>
        <dbReference type="EMBL" id="MFM1725878.1"/>
    </source>
</evidence>
<feature type="region of interest" description="Disordered" evidence="1">
    <location>
        <begin position="1"/>
        <end position="26"/>
    </location>
</feature>
<evidence type="ECO:0000313" key="3">
    <source>
        <dbReference type="Proteomes" id="UP001629745"/>
    </source>
</evidence>
<evidence type="ECO:0000256" key="1">
    <source>
        <dbReference type="SAM" id="MobiDB-lite"/>
    </source>
</evidence>
<gene>
    <name evidence="2" type="ORF">ABEU20_004501</name>
</gene>
<comment type="caution">
    <text evidence="2">The sequence shown here is derived from an EMBL/GenBank/DDBJ whole genome shotgun (WGS) entry which is preliminary data.</text>
</comment>
<feature type="compositionally biased region" description="Basic and acidic residues" evidence="1">
    <location>
        <begin position="1"/>
        <end position="13"/>
    </location>
</feature>
<dbReference type="InterPro" id="IPR036894">
    <property type="entry name" value="YbaB-like_sf"/>
</dbReference>
<dbReference type="Pfam" id="PF02575">
    <property type="entry name" value="YbaB_DNA_bd"/>
    <property type="match status" value="1"/>
</dbReference>
<accession>A0ABW9FLA5</accession>
<dbReference type="EMBL" id="JBDLNV010000008">
    <property type="protein sequence ID" value="MFM1725878.1"/>
    <property type="molecule type" value="Genomic_DNA"/>
</dbReference>
<proteinExistence type="predicted"/>
<organism evidence="2 3">
    <name type="scientific">Rhodococcus parequi</name>
    <dbReference type="NCBI Taxonomy" id="3137122"/>
    <lineage>
        <taxon>Bacteria</taxon>
        <taxon>Bacillati</taxon>
        <taxon>Actinomycetota</taxon>
        <taxon>Actinomycetes</taxon>
        <taxon>Mycobacteriales</taxon>
        <taxon>Nocardiaceae</taxon>
        <taxon>Rhodococcus</taxon>
    </lineage>
</organism>
<protein>
    <submittedName>
        <fullName evidence="2">YbaB/EbfC family nucleoid-associated protein</fullName>
    </submittedName>
</protein>
<dbReference type="SUPFAM" id="SSF82607">
    <property type="entry name" value="YbaB-like"/>
    <property type="match status" value="1"/>
</dbReference>
<dbReference type="InterPro" id="IPR004401">
    <property type="entry name" value="YbaB/EbfC"/>
</dbReference>
<dbReference type="Proteomes" id="UP001629745">
    <property type="component" value="Unassembled WGS sequence"/>
</dbReference>
<name>A0ABW9FLA5_9NOCA</name>
<dbReference type="Gene3D" id="3.30.1310.10">
    <property type="entry name" value="Nucleoid-associated protein YbaB-like domain"/>
    <property type="match status" value="1"/>
</dbReference>
<sequence length="177" mass="18858">MSENVASERQESRKRMRESSTGLRDRVDTMLERLHEQTAALAAAQGAVASLNAEGESPDGLVRVTVDASGTVVSTRLDPAAFSRSTPERLAESFAAAARVASHEVHSRTTELMAPVAAMAADFPDLTDLVPGAPSIRNLVPTVATEFAPGGARSSDVDESDDLHDWRAPILREAHRG</sequence>
<reference evidence="2 3" key="1">
    <citation type="submission" date="2023-11" db="EMBL/GenBank/DDBJ databases">
        <authorList>
            <person name="Val-Calvo J."/>
            <person name="Scortti M."/>
            <person name="Vazquez-Boland J."/>
        </authorList>
    </citation>
    <scope>NUCLEOTIDE SEQUENCE [LARGE SCALE GENOMIC DNA]</scope>
    <source>
        <strain evidence="2 3">PAM 2766</strain>
    </source>
</reference>